<dbReference type="EMBL" id="JAERRA010000002">
    <property type="protein sequence ID" value="MBL0720903.1"/>
    <property type="molecule type" value="Genomic_DNA"/>
</dbReference>
<dbReference type="AlphaFoldDB" id="A0A9X1BSR4"/>
<keyword evidence="2" id="KW-1185">Reference proteome</keyword>
<sequence>MSGVQTLQSSVPIRGAADLQVRALRDRQQYDDPLGAAEALGISPAAWPLFGLVWPSGLQLADRIAQRVLKPGERILEIGCGLGLASLVGHRRGACMTASDIHPLAGPFLRENLRLNALAPMPYHHGPWTGSASGRPAEEAACGSERYDLLIGSDLLYERDEAGWLAAFIGRHAAEQAEIWIVDPDRGNRSAFHRRMADLGYGREELRLDAAEQDERAAYKGRLITYRRA</sequence>
<dbReference type="InterPro" id="IPR019410">
    <property type="entry name" value="Methyltransf_16"/>
</dbReference>
<dbReference type="SUPFAM" id="SSF53335">
    <property type="entry name" value="S-adenosyl-L-methionine-dependent methyltransferases"/>
    <property type="match status" value="1"/>
</dbReference>
<accession>A0A9X1BSR4</accession>
<dbReference type="PANTHER" id="PTHR14614:SF132">
    <property type="entry name" value="PROTEIN-LYSINE METHYLTRANSFERASE C42C1.13"/>
    <property type="match status" value="1"/>
</dbReference>
<reference evidence="1 2" key="1">
    <citation type="submission" date="2021-01" db="EMBL/GenBank/DDBJ databases">
        <title>Piscinibacter sp. Jin2 Genome sequencing and assembly.</title>
        <authorList>
            <person name="Kim I."/>
        </authorList>
    </citation>
    <scope>NUCLEOTIDE SEQUENCE [LARGE SCALE GENOMIC DNA]</scope>
    <source>
        <strain evidence="1 2">Jin2</strain>
    </source>
</reference>
<keyword evidence="1" id="KW-0489">Methyltransferase</keyword>
<dbReference type="PANTHER" id="PTHR14614">
    <property type="entry name" value="HEPATOCELLULAR CARCINOMA-ASSOCIATED ANTIGEN"/>
    <property type="match status" value="1"/>
</dbReference>
<evidence type="ECO:0000313" key="2">
    <source>
        <dbReference type="Proteomes" id="UP000643207"/>
    </source>
</evidence>
<organism evidence="1 2">
    <name type="scientific">Aquariibacter lacus</name>
    <dbReference type="NCBI Taxonomy" id="2801332"/>
    <lineage>
        <taxon>Bacteria</taxon>
        <taxon>Pseudomonadati</taxon>
        <taxon>Pseudomonadota</taxon>
        <taxon>Betaproteobacteria</taxon>
        <taxon>Burkholderiales</taxon>
        <taxon>Sphaerotilaceae</taxon>
        <taxon>Aquariibacter</taxon>
    </lineage>
</organism>
<comment type="caution">
    <text evidence="1">The sequence shown here is derived from an EMBL/GenBank/DDBJ whole genome shotgun (WGS) entry which is preliminary data.</text>
</comment>
<dbReference type="Proteomes" id="UP000643207">
    <property type="component" value="Unassembled WGS sequence"/>
</dbReference>
<proteinExistence type="predicted"/>
<name>A0A9X1BSR4_9BURK</name>
<keyword evidence="1" id="KW-0808">Transferase</keyword>
<dbReference type="InterPro" id="IPR029063">
    <property type="entry name" value="SAM-dependent_MTases_sf"/>
</dbReference>
<dbReference type="GO" id="GO:0032259">
    <property type="term" value="P:methylation"/>
    <property type="evidence" value="ECO:0007669"/>
    <property type="project" value="UniProtKB-KW"/>
</dbReference>
<dbReference type="Gene3D" id="3.40.50.150">
    <property type="entry name" value="Vaccinia Virus protein VP39"/>
    <property type="match status" value="1"/>
</dbReference>
<dbReference type="RefSeq" id="WP_201827784.1">
    <property type="nucleotide sequence ID" value="NZ_JAERRA010000002.1"/>
</dbReference>
<evidence type="ECO:0000313" key="1">
    <source>
        <dbReference type="EMBL" id="MBL0720903.1"/>
    </source>
</evidence>
<protein>
    <submittedName>
        <fullName evidence="1">SAM-dependent methyltransferase</fullName>
    </submittedName>
</protein>
<dbReference type="Pfam" id="PF10294">
    <property type="entry name" value="Methyltransf_16"/>
    <property type="match status" value="1"/>
</dbReference>
<dbReference type="GO" id="GO:0008168">
    <property type="term" value="F:methyltransferase activity"/>
    <property type="evidence" value="ECO:0007669"/>
    <property type="project" value="UniProtKB-KW"/>
</dbReference>
<gene>
    <name evidence="1" type="ORF">JI742_13495</name>
</gene>